<dbReference type="STRING" id="1041522.GCA_002105755_00930"/>
<dbReference type="Gene3D" id="3.30.2320.10">
    <property type="entry name" value="hypothetical protein PF0899 domain"/>
    <property type="match status" value="1"/>
</dbReference>
<reference evidence="3 4" key="1">
    <citation type="journal article" date="2011" name="J. Bacteriol.">
        <title>Genome sequence of the Mycobacterium colombiense type strain, CECT 3035.</title>
        <authorList>
            <person name="Gonzalez-Perez M."/>
            <person name="Murcia M.I."/>
            <person name="Landsman D."/>
            <person name="Jordan I.K."/>
            <person name="Marino-Ramirez L."/>
        </authorList>
    </citation>
    <scope>NUCLEOTIDE SEQUENCE [LARGE SCALE GENOMIC DNA]</scope>
    <source>
        <strain evidence="3 4">CECT 3035</strain>
    </source>
</reference>
<dbReference type="OrthoDB" id="3726891at2"/>
<proteinExistence type="predicted"/>
<dbReference type="Pfam" id="PF05065">
    <property type="entry name" value="Phage_capsid"/>
    <property type="match status" value="1"/>
</dbReference>
<dbReference type="eggNOG" id="COG4653">
    <property type="taxonomic scope" value="Bacteria"/>
</dbReference>
<protein>
    <recommendedName>
        <fullName evidence="2">Phage capsid-like C-terminal domain-containing protein</fullName>
    </recommendedName>
</protein>
<dbReference type="Proteomes" id="UP000006455">
    <property type="component" value="Unassembled WGS sequence"/>
</dbReference>
<dbReference type="InterPro" id="IPR054612">
    <property type="entry name" value="Phage_capsid-like_C"/>
</dbReference>
<dbReference type="RefSeq" id="WP_007775915.1">
    <property type="nucleotide sequence ID" value="NZ_AFVW02000007.1"/>
</dbReference>
<comment type="subcellular location">
    <subcellularLocation>
        <location evidence="1">Virion</location>
    </subcellularLocation>
</comment>
<dbReference type="GeneID" id="31529880"/>
<comment type="caution">
    <text evidence="3">The sequence shown here is derived from an EMBL/GenBank/DDBJ whole genome shotgun (WGS) entry which is preliminary data.</text>
</comment>
<dbReference type="Gene3D" id="3.30.2400.10">
    <property type="entry name" value="Major capsid protein gp5"/>
    <property type="match status" value="1"/>
</dbReference>
<dbReference type="NCBIfam" id="TIGR01554">
    <property type="entry name" value="major_cap_HK97"/>
    <property type="match status" value="1"/>
</dbReference>
<evidence type="ECO:0000256" key="1">
    <source>
        <dbReference type="ARBA" id="ARBA00004328"/>
    </source>
</evidence>
<dbReference type="InterPro" id="IPR024455">
    <property type="entry name" value="Phage_capsid"/>
</dbReference>
<sequence>MTVQRTTDTAFGWHPDEVTFAADDVVPQALVLQTSTVSGEIDGDQPALHVAFVTDAGQTGDGAKYVAEGATIDDEEAGLDEVLVHTKKIARLATLSNEQFRQAPTAARVAASFARDLVRKADASFLGDAANPTGLLHATGVTDASAPVDKSLDVLVDLLAELEVQGATPSAIVLDPLSWAAFRKLKVAETYNESLLGAGTTDAAPMLLSLPVLRSRFIPEHSGLVVDRTAIASAVGPVRVSQSEHAAFKADATVVKATWRIGWNLVRPERIGRFTVGDISGS</sequence>
<feature type="domain" description="Phage capsid-like C-terminal" evidence="2">
    <location>
        <begin position="58"/>
        <end position="271"/>
    </location>
</feature>
<dbReference type="EMBL" id="AFVW02000007">
    <property type="protein sequence ID" value="EJO86752.1"/>
    <property type="molecule type" value="Genomic_DNA"/>
</dbReference>
<dbReference type="SUPFAM" id="SSF56563">
    <property type="entry name" value="Major capsid protein gp5"/>
    <property type="match status" value="1"/>
</dbReference>
<dbReference type="AlphaFoldDB" id="J4JU66"/>
<accession>J4JU66</accession>
<gene>
    <name evidence="3" type="ORF">MCOL_V222623</name>
</gene>
<evidence type="ECO:0000313" key="4">
    <source>
        <dbReference type="Proteomes" id="UP000006455"/>
    </source>
</evidence>
<evidence type="ECO:0000313" key="3">
    <source>
        <dbReference type="EMBL" id="EJO86752.1"/>
    </source>
</evidence>
<name>J4JU66_9MYCO</name>
<evidence type="ECO:0000259" key="2">
    <source>
        <dbReference type="Pfam" id="PF05065"/>
    </source>
</evidence>
<organism evidence="3 4">
    <name type="scientific">Mycobacterium colombiense CECT 3035</name>
    <dbReference type="NCBI Taxonomy" id="1041522"/>
    <lineage>
        <taxon>Bacteria</taxon>
        <taxon>Bacillati</taxon>
        <taxon>Actinomycetota</taxon>
        <taxon>Actinomycetes</taxon>
        <taxon>Mycobacteriales</taxon>
        <taxon>Mycobacteriaceae</taxon>
        <taxon>Mycobacterium</taxon>
        <taxon>Mycobacterium avium complex (MAC)</taxon>
    </lineage>
</organism>